<feature type="signal peptide" evidence="1">
    <location>
        <begin position="1"/>
        <end position="22"/>
    </location>
</feature>
<dbReference type="InterPro" id="IPR013783">
    <property type="entry name" value="Ig-like_fold"/>
</dbReference>
<dbReference type="Proteomes" id="UP000320672">
    <property type="component" value="Chromosome"/>
</dbReference>
<sequence length="135" mass="13823" precursor="true">MLKFVPCLFCLAALVLSGCGDGVDNSAVSGTVTLDGAPLEGAVVEFQPTDGRSSVGVTDAEGNYTLQLTASISGAIIGDHKVTITTARAASGGEGSDPLVEAREELLPAKYNEATELTETVESGSNTINFDLQSK</sequence>
<reference evidence="2 3" key="1">
    <citation type="submission" date="2019-02" db="EMBL/GenBank/DDBJ databases">
        <title>Deep-cultivation of Planctomycetes and their phenomic and genomic characterization uncovers novel biology.</title>
        <authorList>
            <person name="Wiegand S."/>
            <person name="Jogler M."/>
            <person name="Boedeker C."/>
            <person name="Pinto D."/>
            <person name="Vollmers J."/>
            <person name="Rivas-Marin E."/>
            <person name="Kohn T."/>
            <person name="Peeters S.H."/>
            <person name="Heuer A."/>
            <person name="Rast P."/>
            <person name="Oberbeckmann S."/>
            <person name="Bunk B."/>
            <person name="Jeske O."/>
            <person name="Meyerdierks A."/>
            <person name="Storesund J.E."/>
            <person name="Kallscheuer N."/>
            <person name="Luecker S."/>
            <person name="Lage O.M."/>
            <person name="Pohl T."/>
            <person name="Merkel B.J."/>
            <person name="Hornburger P."/>
            <person name="Mueller R.-W."/>
            <person name="Bruemmer F."/>
            <person name="Labrenz M."/>
            <person name="Spormann A.M."/>
            <person name="Op den Camp H."/>
            <person name="Overmann J."/>
            <person name="Amann R."/>
            <person name="Jetten M.S.M."/>
            <person name="Mascher T."/>
            <person name="Medema M.H."/>
            <person name="Devos D.P."/>
            <person name="Kaster A.-K."/>
            <person name="Ovreas L."/>
            <person name="Rohde M."/>
            <person name="Galperin M.Y."/>
            <person name="Jogler C."/>
        </authorList>
    </citation>
    <scope>NUCLEOTIDE SEQUENCE [LARGE SCALE GENOMIC DNA]</scope>
    <source>
        <strain evidence="2 3">FF011L</strain>
    </source>
</reference>
<gene>
    <name evidence="2" type="ORF">FF011L_17600</name>
</gene>
<protein>
    <recommendedName>
        <fullName evidence="4">Bacterial Ig-like domain (Group 1)</fullName>
    </recommendedName>
</protein>
<dbReference type="SUPFAM" id="SSF49464">
    <property type="entry name" value="Carboxypeptidase regulatory domain-like"/>
    <property type="match status" value="1"/>
</dbReference>
<dbReference type="PROSITE" id="PS51257">
    <property type="entry name" value="PROKAR_LIPOPROTEIN"/>
    <property type="match status" value="1"/>
</dbReference>
<feature type="chain" id="PRO_5022162286" description="Bacterial Ig-like domain (Group 1)" evidence="1">
    <location>
        <begin position="23"/>
        <end position="135"/>
    </location>
</feature>
<dbReference type="InterPro" id="IPR008969">
    <property type="entry name" value="CarboxyPept-like_regulatory"/>
</dbReference>
<evidence type="ECO:0008006" key="4">
    <source>
        <dbReference type="Google" id="ProtNLM"/>
    </source>
</evidence>
<organism evidence="2 3">
    <name type="scientific">Roseimaritima multifibrata</name>
    <dbReference type="NCBI Taxonomy" id="1930274"/>
    <lineage>
        <taxon>Bacteria</taxon>
        <taxon>Pseudomonadati</taxon>
        <taxon>Planctomycetota</taxon>
        <taxon>Planctomycetia</taxon>
        <taxon>Pirellulales</taxon>
        <taxon>Pirellulaceae</taxon>
        <taxon>Roseimaritima</taxon>
    </lineage>
</organism>
<evidence type="ECO:0000313" key="3">
    <source>
        <dbReference type="Proteomes" id="UP000320672"/>
    </source>
</evidence>
<dbReference type="AlphaFoldDB" id="A0A517MDN9"/>
<name>A0A517MDN9_9BACT</name>
<dbReference type="KEGG" id="rml:FF011L_17600"/>
<proteinExistence type="predicted"/>
<dbReference type="RefSeq" id="WP_145351162.1">
    <property type="nucleotide sequence ID" value="NZ_CP036262.1"/>
</dbReference>
<accession>A0A517MDN9</accession>
<evidence type="ECO:0000256" key="1">
    <source>
        <dbReference type="SAM" id="SignalP"/>
    </source>
</evidence>
<keyword evidence="3" id="KW-1185">Reference proteome</keyword>
<dbReference type="Gene3D" id="2.60.40.10">
    <property type="entry name" value="Immunoglobulins"/>
    <property type="match status" value="1"/>
</dbReference>
<dbReference type="EMBL" id="CP036262">
    <property type="protein sequence ID" value="QDS93005.1"/>
    <property type="molecule type" value="Genomic_DNA"/>
</dbReference>
<dbReference type="OrthoDB" id="286727at2"/>
<keyword evidence="1" id="KW-0732">Signal</keyword>
<evidence type="ECO:0000313" key="2">
    <source>
        <dbReference type="EMBL" id="QDS93005.1"/>
    </source>
</evidence>